<dbReference type="RefSeq" id="XP_031581195.1">
    <property type="nucleotide sequence ID" value="XM_031723852.1"/>
</dbReference>
<dbReference type="CDD" id="cd03124">
    <property type="entry name" value="alpha_CA_prokaryotic_like"/>
    <property type="match status" value="1"/>
</dbReference>
<keyword evidence="12" id="KW-1185">Reference proteome</keyword>
<evidence type="ECO:0000256" key="9">
    <source>
        <dbReference type="RuleBase" id="RU367011"/>
    </source>
</evidence>
<reference evidence="12" key="1">
    <citation type="journal article" date="2015" name="PLoS Genet.">
        <title>The dynamic genome and transcriptome of the human fungal pathogen Blastomyces and close relative Emmonsia.</title>
        <authorList>
            <person name="Munoz J.F."/>
            <person name="Gauthier G.M."/>
            <person name="Desjardins C.A."/>
            <person name="Gallo J.E."/>
            <person name="Holder J."/>
            <person name="Sullivan T.D."/>
            <person name="Marty A.J."/>
            <person name="Carmen J.C."/>
            <person name="Chen Z."/>
            <person name="Ding L."/>
            <person name="Gujja S."/>
            <person name="Magrini V."/>
            <person name="Misas E."/>
            <person name="Mitreva M."/>
            <person name="Priest M."/>
            <person name="Saif S."/>
            <person name="Whiston E.A."/>
            <person name="Young S."/>
            <person name="Zeng Q."/>
            <person name="Goldman W.E."/>
            <person name="Mardis E.R."/>
            <person name="Taylor J.W."/>
            <person name="McEwen J.G."/>
            <person name="Clay O.K."/>
            <person name="Klein B.S."/>
            <person name="Cuomo C.A."/>
        </authorList>
    </citation>
    <scope>NUCLEOTIDE SEQUENCE [LARGE SCALE GENOMIC DNA]</scope>
    <source>
        <strain evidence="12">SLH14081</strain>
    </source>
</reference>
<dbReference type="InterPro" id="IPR041891">
    <property type="entry name" value="Alpha_CA_prokaryot-like"/>
</dbReference>
<evidence type="ECO:0000256" key="3">
    <source>
        <dbReference type="ARBA" id="ARBA00010718"/>
    </source>
</evidence>
<keyword evidence="5 9" id="KW-0479">Metal-binding</keyword>
<dbReference type="InterPro" id="IPR018338">
    <property type="entry name" value="Carbonic_anhydrase_a-class_CS"/>
</dbReference>
<dbReference type="PANTHER" id="PTHR18952:SF265">
    <property type="entry name" value="CARBONIC ANHYDRASE"/>
    <property type="match status" value="1"/>
</dbReference>
<evidence type="ECO:0000259" key="10">
    <source>
        <dbReference type="PROSITE" id="PS51144"/>
    </source>
</evidence>
<evidence type="ECO:0000256" key="2">
    <source>
        <dbReference type="ARBA" id="ARBA00002904"/>
    </source>
</evidence>
<accession>A0A179V0U2</accession>
<dbReference type="InterPro" id="IPR036398">
    <property type="entry name" value="CA_dom_sf"/>
</dbReference>
<evidence type="ECO:0000256" key="1">
    <source>
        <dbReference type="ARBA" id="ARBA00001947"/>
    </source>
</evidence>
<dbReference type="OrthoDB" id="429145at2759"/>
<dbReference type="InterPro" id="IPR001148">
    <property type="entry name" value="CA_dom"/>
</dbReference>
<keyword evidence="6 9" id="KW-0862">Zinc</keyword>
<dbReference type="GeneID" id="8508439"/>
<dbReference type="InterPro" id="IPR023561">
    <property type="entry name" value="Carbonic_anhydrase_a-class"/>
</dbReference>
<dbReference type="AlphaFoldDB" id="A0A179V0U2"/>
<evidence type="ECO:0000256" key="5">
    <source>
        <dbReference type="ARBA" id="ARBA00022723"/>
    </source>
</evidence>
<protein>
    <recommendedName>
        <fullName evidence="4 9">Carbonic anhydrase</fullName>
        <ecNumber evidence="4 9">4.2.1.1</ecNumber>
    </recommendedName>
</protein>
<dbReference type="PROSITE" id="PS51144">
    <property type="entry name" value="ALPHA_CA_2"/>
    <property type="match status" value="1"/>
</dbReference>
<name>A0A179V0U2_BLAGS</name>
<dbReference type="Pfam" id="PF00194">
    <property type="entry name" value="Carb_anhydrase"/>
    <property type="match status" value="1"/>
</dbReference>
<evidence type="ECO:0000256" key="6">
    <source>
        <dbReference type="ARBA" id="ARBA00022833"/>
    </source>
</evidence>
<feature type="chain" id="PRO_5025096176" description="Carbonic anhydrase" evidence="9">
    <location>
        <begin position="20"/>
        <end position="275"/>
    </location>
</feature>
<proteinExistence type="inferred from homology"/>
<dbReference type="EMBL" id="GG657481">
    <property type="protein sequence ID" value="OAT13956.1"/>
    <property type="molecule type" value="Genomic_DNA"/>
</dbReference>
<dbReference type="PROSITE" id="PS00162">
    <property type="entry name" value="ALPHA_CA_1"/>
    <property type="match status" value="1"/>
</dbReference>
<dbReference type="KEGG" id="bgh:BDBG_09064"/>
<comment type="cofactor">
    <cofactor evidence="1 9">
        <name>Zn(2+)</name>
        <dbReference type="ChEBI" id="CHEBI:29105"/>
    </cofactor>
</comment>
<dbReference type="VEuPathDB" id="FungiDB:BDBG_09064"/>
<gene>
    <name evidence="11" type="ORF">BDBG_09064</name>
</gene>
<dbReference type="Proteomes" id="UP000002038">
    <property type="component" value="Unassembled WGS sequence"/>
</dbReference>
<keyword evidence="7 9" id="KW-0456">Lyase</keyword>
<keyword evidence="9" id="KW-0732">Signal</keyword>
<comment type="catalytic activity">
    <reaction evidence="8 9">
        <text>hydrogencarbonate + H(+) = CO2 + H2O</text>
        <dbReference type="Rhea" id="RHEA:10748"/>
        <dbReference type="ChEBI" id="CHEBI:15377"/>
        <dbReference type="ChEBI" id="CHEBI:15378"/>
        <dbReference type="ChEBI" id="CHEBI:16526"/>
        <dbReference type="ChEBI" id="CHEBI:17544"/>
        <dbReference type="EC" id="4.2.1.1"/>
    </reaction>
</comment>
<dbReference type="Gene3D" id="3.10.200.10">
    <property type="entry name" value="Alpha carbonic anhydrase"/>
    <property type="match status" value="1"/>
</dbReference>
<feature type="signal peptide" evidence="9">
    <location>
        <begin position="1"/>
        <end position="19"/>
    </location>
</feature>
<evidence type="ECO:0000256" key="8">
    <source>
        <dbReference type="ARBA" id="ARBA00048348"/>
    </source>
</evidence>
<evidence type="ECO:0000256" key="4">
    <source>
        <dbReference type="ARBA" id="ARBA00012925"/>
    </source>
</evidence>
<dbReference type="SMART" id="SM01057">
    <property type="entry name" value="Carb_anhydrase"/>
    <property type="match status" value="1"/>
</dbReference>
<dbReference type="SUPFAM" id="SSF51069">
    <property type="entry name" value="Carbonic anhydrase"/>
    <property type="match status" value="1"/>
</dbReference>
<evidence type="ECO:0000313" key="11">
    <source>
        <dbReference type="EMBL" id="OAT13956.1"/>
    </source>
</evidence>
<dbReference type="EC" id="4.2.1.1" evidence="4 9"/>
<comment type="similarity">
    <text evidence="3 9">Belongs to the alpha-carbonic anhydrase family.</text>
</comment>
<organism evidence="11 12">
    <name type="scientific">Blastomyces gilchristii (strain SLH14081)</name>
    <name type="common">Blastomyces dermatitidis</name>
    <dbReference type="NCBI Taxonomy" id="559298"/>
    <lineage>
        <taxon>Eukaryota</taxon>
        <taxon>Fungi</taxon>
        <taxon>Dikarya</taxon>
        <taxon>Ascomycota</taxon>
        <taxon>Pezizomycotina</taxon>
        <taxon>Eurotiomycetes</taxon>
        <taxon>Eurotiomycetidae</taxon>
        <taxon>Onygenales</taxon>
        <taxon>Ajellomycetaceae</taxon>
        <taxon>Blastomyces</taxon>
    </lineage>
</organism>
<sequence length="275" mass="30284">MLILPLAILVLLNARAVLSSCAHGTYLHRRAADDHKPFEPPNFGYGPYNGPTNWHTLSADYILCGIGRTQSPINVDDSVYRVSAGSLKMHVPVQNVTLMNLGTTLEVALQGKTKVNGLEFLLEQFHFHHPSEHTLKGEPFVAEIHLVHVGKHNHKELAVVSLLVQVSTKHSVCSLDKVIHNVHQVATPGKEVTIPRLNLADLTYLVNKHPLYTYTGSLTTPPCTEGVKFYIVPKPIPMHVTVFNTLKSVMGHNARFLQNNNATKPNVLAAACHTS</sequence>
<dbReference type="PANTHER" id="PTHR18952">
    <property type="entry name" value="CARBONIC ANHYDRASE"/>
    <property type="match status" value="1"/>
</dbReference>
<comment type="function">
    <text evidence="2 9">Reversible hydration of carbon dioxide.</text>
</comment>
<feature type="domain" description="Alpha-carbonic anhydrase" evidence="10">
    <location>
        <begin position="41"/>
        <end position="275"/>
    </location>
</feature>
<evidence type="ECO:0000256" key="7">
    <source>
        <dbReference type="ARBA" id="ARBA00023239"/>
    </source>
</evidence>
<dbReference type="GO" id="GO:0004089">
    <property type="term" value="F:carbonate dehydratase activity"/>
    <property type="evidence" value="ECO:0007669"/>
    <property type="project" value="UniProtKB-UniRule"/>
</dbReference>
<dbReference type="GO" id="GO:0008270">
    <property type="term" value="F:zinc ion binding"/>
    <property type="evidence" value="ECO:0007669"/>
    <property type="project" value="UniProtKB-UniRule"/>
</dbReference>
<dbReference type="STRING" id="559298.A0A179V0U2"/>
<evidence type="ECO:0000313" key="12">
    <source>
        <dbReference type="Proteomes" id="UP000002038"/>
    </source>
</evidence>